<feature type="domain" description="ABC-2 type transporter transmembrane" evidence="11">
    <location>
        <begin position="25"/>
        <end position="232"/>
    </location>
</feature>
<feature type="transmembrane region" description="Helical" evidence="10">
    <location>
        <begin position="186"/>
        <end position="204"/>
    </location>
</feature>
<keyword evidence="7 10" id="KW-1133">Transmembrane helix</keyword>
<evidence type="ECO:0000256" key="4">
    <source>
        <dbReference type="ARBA" id="ARBA00022475"/>
    </source>
</evidence>
<reference evidence="13" key="1">
    <citation type="submission" date="2017-02" db="EMBL/GenBank/DDBJ databases">
        <authorList>
            <person name="Varghese N."/>
            <person name="Submissions S."/>
        </authorList>
    </citation>
    <scope>NUCLEOTIDE SEQUENCE [LARGE SCALE GENOMIC DNA]</scope>
    <source>
        <strain evidence="13">SM117</strain>
    </source>
</reference>
<dbReference type="Pfam" id="PF01061">
    <property type="entry name" value="ABC2_membrane"/>
    <property type="match status" value="1"/>
</dbReference>
<keyword evidence="8" id="KW-0625">Polysaccharide transport</keyword>
<evidence type="ECO:0000256" key="2">
    <source>
        <dbReference type="ARBA" id="ARBA00007783"/>
    </source>
</evidence>
<dbReference type="GO" id="GO:0140359">
    <property type="term" value="F:ABC-type transporter activity"/>
    <property type="evidence" value="ECO:0007669"/>
    <property type="project" value="InterPro"/>
</dbReference>
<keyword evidence="6 10" id="KW-0812">Transmembrane</keyword>
<evidence type="ECO:0000256" key="9">
    <source>
        <dbReference type="ARBA" id="ARBA00023136"/>
    </source>
</evidence>
<evidence type="ECO:0000313" key="13">
    <source>
        <dbReference type="Proteomes" id="UP000190989"/>
    </source>
</evidence>
<name>A0A1U6ITN2_9SPHN</name>
<protein>
    <submittedName>
        <fullName evidence="12">ABC-2 type transport system permease protein/capsular polysaccharide transport system permease protein</fullName>
    </submittedName>
</protein>
<organism evidence="12 13">
    <name type="scientific">Novosphingobium mathurense</name>
    <dbReference type="NCBI Taxonomy" id="428990"/>
    <lineage>
        <taxon>Bacteria</taxon>
        <taxon>Pseudomonadati</taxon>
        <taxon>Pseudomonadota</taxon>
        <taxon>Alphaproteobacteria</taxon>
        <taxon>Sphingomonadales</taxon>
        <taxon>Sphingomonadaceae</taxon>
        <taxon>Novosphingobium</taxon>
    </lineage>
</organism>
<evidence type="ECO:0000313" key="12">
    <source>
        <dbReference type="EMBL" id="SLK11334.1"/>
    </source>
</evidence>
<feature type="transmembrane region" description="Helical" evidence="10">
    <location>
        <begin position="42"/>
        <end position="61"/>
    </location>
</feature>
<evidence type="ECO:0000259" key="11">
    <source>
        <dbReference type="Pfam" id="PF01061"/>
    </source>
</evidence>
<feature type="transmembrane region" description="Helical" evidence="10">
    <location>
        <begin position="127"/>
        <end position="146"/>
    </location>
</feature>
<feature type="transmembrane region" description="Helical" evidence="10">
    <location>
        <begin position="152"/>
        <end position="174"/>
    </location>
</feature>
<dbReference type="PANTHER" id="PTHR30413">
    <property type="entry name" value="INNER MEMBRANE TRANSPORT PERMEASE"/>
    <property type="match status" value="1"/>
</dbReference>
<dbReference type="InterPro" id="IPR000412">
    <property type="entry name" value="ABC_2_transport"/>
</dbReference>
<dbReference type="Proteomes" id="UP000190989">
    <property type="component" value="Unassembled WGS sequence"/>
</dbReference>
<dbReference type="GO" id="GO:0043190">
    <property type="term" value="C:ATP-binding cassette (ABC) transporter complex"/>
    <property type="evidence" value="ECO:0007669"/>
    <property type="project" value="InterPro"/>
</dbReference>
<keyword evidence="5" id="KW-0762">Sugar transport</keyword>
<dbReference type="PANTHER" id="PTHR30413:SF10">
    <property type="entry name" value="CAPSULE POLYSACCHARIDE EXPORT INNER-MEMBRANE PROTEIN CTRC"/>
    <property type="match status" value="1"/>
</dbReference>
<feature type="transmembrane region" description="Helical" evidence="10">
    <location>
        <begin position="242"/>
        <end position="260"/>
    </location>
</feature>
<proteinExistence type="inferred from homology"/>
<dbReference type="GO" id="GO:0015920">
    <property type="term" value="P:lipopolysaccharide transport"/>
    <property type="evidence" value="ECO:0007669"/>
    <property type="project" value="TreeGrafter"/>
</dbReference>
<dbReference type="AlphaFoldDB" id="A0A1U6ITN2"/>
<evidence type="ECO:0000256" key="5">
    <source>
        <dbReference type="ARBA" id="ARBA00022597"/>
    </source>
</evidence>
<gene>
    <name evidence="12" type="ORF">SAMN06295987_11423</name>
</gene>
<dbReference type="STRING" id="428990.SAMN06295987_11423"/>
<dbReference type="EMBL" id="FVZE01000014">
    <property type="protein sequence ID" value="SLK11334.1"/>
    <property type="molecule type" value="Genomic_DNA"/>
</dbReference>
<keyword evidence="9 10" id="KW-0472">Membrane</keyword>
<keyword evidence="13" id="KW-1185">Reference proteome</keyword>
<accession>A0A1U6ITN2</accession>
<keyword evidence="4" id="KW-1003">Cell membrane</keyword>
<dbReference type="GO" id="GO:0015774">
    <property type="term" value="P:polysaccharide transport"/>
    <property type="evidence" value="ECO:0007669"/>
    <property type="project" value="UniProtKB-KW"/>
</dbReference>
<dbReference type="PRINTS" id="PR00164">
    <property type="entry name" value="ABC2TRNSPORT"/>
</dbReference>
<comment type="similarity">
    <text evidence="2">Belongs to the ABC-2 integral membrane protein family.</text>
</comment>
<evidence type="ECO:0000256" key="1">
    <source>
        <dbReference type="ARBA" id="ARBA00004651"/>
    </source>
</evidence>
<evidence type="ECO:0000256" key="7">
    <source>
        <dbReference type="ARBA" id="ARBA00022989"/>
    </source>
</evidence>
<evidence type="ECO:0000256" key="3">
    <source>
        <dbReference type="ARBA" id="ARBA00022448"/>
    </source>
</evidence>
<comment type="subcellular location">
    <subcellularLocation>
        <location evidence="1">Cell membrane</location>
        <topology evidence="1">Multi-pass membrane protein</topology>
    </subcellularLocation>
</comment>
<feature type="transmembrane region" description="Helical" evidence="10">
    <location>
        <begin position="73"/>
        <end position="89"/>
    </location>
</feature>
<dbReference type="InterPro" id="IPR013525">
    <property type="entry name" value="ABC2_TM"/>
</dbReference>
<evidence type="ECO:0000256" key="8">
    <source>
        <dbReference type="ARBA" id="ARBA00023047"/>
    </source>
</evidence>
<keyword evidence="3" id="KW-0813">Transport</keyword>
<evidence type="ECO:0000256" key="10">
    <source>
        <dbReference type="SAM" id="Phobius"/>
    </source>
</evidence>
<evidence type="ECO:0000256" key="6">
    <source>
        <dbReference type="ARBA" id="ARBA00022692"/>
    </source>
</evidence>
<sequence length="270" mass="30490">METRKLAQTSQTSLATSLAIQWRVIWAMILREMLTRYGRNNIGVLWLFVEPMLFVAVITGIWSATRSIHNSDIPIAAFALTGYSSMLLWRTLPGRCMGAAETNKTLLHHRYVKVLDIFIARIILEQGAVTTSFAILGVVMAMLGWLDPPEDLLQLFAGWLLLAWFGASLALTLAGLAERWEVIQKFWSPFSVILFPFSGAAFLVDALPEKARNVILYLPMVHGVEYIREGFFGTRMVAHYDLFYLFVWNVSLTLFGLAQVRRIGTDQDLA</sequence>